<dbReference type="EMBL" id="JAPDRP010000025">
    <property type="protein sequence ID" value="KAJ9636369.1"/>
    <property type="molecule type" value="Genomic_DNA"/>
</dbReference>
<evidence type="ECO:0000313" key="2">
    <source>
        <dbReference type="Proteomes" id="UP001172680"/>
    </source>
</evidence>
<reference evidence="1" key="1">
    <citation type="submission" date="2022-10" db="EMBL/GenBank/DDBJ databases">
        <title>Culturing micro-colonial fungi from biological soil crusts in the Mojave desert and describing Neophaeococcomyces mojavensis, and introducing the new genera and species Taxawa tesnikishii.</title>
        <authorList>
            <person name="Kurbessoian T."/>
            <person name="Stajich J.E."/>
        </authorList>
    </citation>
    <scope>NUCLEOTIDE SEQUENCE</scope>
    <source>
        <strain evidence="1">JES_115</strain>
    </source>
</reference>
<proteinExistence type="predicted"/>
<dbReference type="Proteomes" id="UP001172680">
    <property type="component" value="Unassembled WGS sequence"/>
</dbReference>
<protein>
    <submittedName>
        <fullName evidence="1">Uncharacterized protein</fullName>
    </submittedName>
</protein>
<organism evidence="1 2">
    <name type="scientific">Coniosporium tulheliwenetii</name>
    <dbReference type="NCBI Taxonomy" id="3383036"/>
    <lineage>
        <taxon>Eukaryota</taxon>
        <taxon>Fungi</taxon>
        <taxon>Dikarya</taxon>
        <taxon>Ascomycota</taxon>
        <taxon>Pezizomycotina</taxon>
        <taxon>Dothideomycetes</taxon>
        <taxon>Dothideomycetes incertae sedis</taxon>
        <taxon>Coniosporium</taxon>
    </lineage>
</organism>
<accession>A0ACC2YM29</accession>
<gene>
    <name evidence="1" type="ORF">H2199_008044</name>
</gene>
<comment type="caution">
    <text evidence="1">The sequence shown here is derived from an EMBL/GenBank/DDBJ whole genome shotgun (WGS) entry which is preliminary data.</text>
</comment>
<evidence type="ECO:0000313" key="1">
    <source>
        <dbReference type="EMBL" id="KAJ9636369.1"/>
    </source>
</evidence>
<keyword evidence="2" id="KW-1185">Reference proteome</keyword>
<sequence length="496" mass="55821">MSDTAGPTITTSDGGAVLSVEWGINFGETLTFDAFDTVNPYLTPYSSSMAEFPSSMPGSMKNTLVTDPASLWGFPTFNASVPARPRSSPSTFSCPRVDEFQWMSNPLGIPDANLQPAVTTTTTWHSLKAPSPRLHSRTHLEIAAPQPRRVYAPIAPSPAGPPRTNELKRSRDEEETTEAESKRQRRSASIALSDLGDEDRLLLKLKDEENLRWKDIASRFQTELGKTYQVPTLQMRLKRLRERLRVWTEVDTVALRAAHEYWRQHKFDIISAKMNEFGSHEKWTAKQCASKWQELHPVSPPFTAFEDVPGPSHAMSPLEGSGSGFGFIPYSPKESQAEYRQLKEDTSRHQQLKPDEEIERLPASKHPTRLCEEETEEPPIFYQSSMDSLVLYTGYTTPSKSPNMPLSAYSTCIECNHPFADLNARKTHILETGHAGCTYCGEYTGIGNLYNHLAEYHPREDWNDHAAAWADIHAKKRAAERERVKKEGEEGGEKKP</sequence>
<name>A0ACC2YM29_9PEZI</name>